<proteinExistence type="inferred from homology"/>
<evidence type="ECO:0000313" key="4">
    <source>
        <dbReference type="EMBL" id="RFU36062.1"/>
    </source>
</evidence>
<dbReference type="PANTHER" id="PTHR15830:SF10">
    <property type="entry name" value="TELOMERE LENGTH REGULATION PROTEIN TEL2 HOMOLOG"/>
    <property type="match status" value="1"/>
</dbReference>
<comment type="similarity">
    <text evidence="1">Belongs to the TEL2 family.</text>
</comment>
<evidence type="ECO:0000313" key="5">
    <source>
        <dbReference type="Proteomes" id="UP000258309"/>
    </source>
</evidence>
<dbReference type="OrthoDB" id="10258062at2759"/>
<dbReference type="EMBL" id="NCSJ02000002">
    <property type="protein sequence ID" value="RFU36062.1"/>
    <property type="molecule type" value="Genomic_DNA"/>
</dbReference>
<feature type="region of interest" description="Disordered" evidence="2">
    <location>
        <begin position="561"/>
        <end position="597"/>
    </location>
</feature>
<feature type="compositionally biased region" description="Low complexity" evidence="2">
    <location>
        <begin position="568"/>
        <end position="584"/>
    </location>
</feature>
<sequence>MQITYWKGIYVMEDLVAVSTSYKQSNHEEKENLVEISKTRETSPKPQTPATTPAEALELLRHEPEYETLINTLKFLKNEDCSPTGFKITSPSPVAAQLVQVIVSDIIPNYWTILQESRGTRAGKSHKSNKTTVAPDKFLLLTCIRSVPGLGAIVLRLKSCLQEAKQSKKNIGASSVFEILPILLDTLTSLIEGDGTIQIFWDKIYNNGDNTGKKRSLWQEFLALIAGGRVIGTAAEAEDILNDVTKERGTKYWVGDGMIYSRWLGRNISNWARELPDDAAAWIQCGELLTKSLRLGYTENIIKEILRALLLRHEGNQQFTRLLNELPNSEQKNVLQAILKIASKEYLSSTVISEDNTLWWHTDAEVVSAVAGLVQIVMYNNELIKEALIAWLTTSTGAGVGDSISIRRAAIAALSNNKEDLVTVLNKSLEQFGDQLYIRHTPILQQEVHAQVLLISAGYVHRISPLRLSMLMRTGKHLGVISNRLAASSPRARFLGMIVGEALSSLVDKGDKLLDFKMEEMDTAEARWYKGLVTVSDKVGSINGLKVEAVTMITKKISKASIHKTTKPSHTSKTAPNSSKIISIEEIETDEEESDDEGLAAYMKPDSDAEDSDEDPTLITRNKPTAPVYIRDLITYLRDTENYDRQKLALITAAPLITRKANFGTEVTSHIEELATLLVGLQDKYDLENFQELRLQGMIAVLKAQPLKMAQWFSKTFFDGDYSISQRATVLTTIGLGARELGGFGAEDTNLTSSSRPLPDTSFPSKTLPEKMHKLYAPQQDEAISKLSAQLSNTMIAPLAAELADKVTGPQILKIRTFSSRMEVESKRKKPTTNQLAKIVADGFFFPLTGRFFIHLKAYGSSRHSNIAFQPFLLTLFVKTLSLLLHASGPNTLSLPQMTAEFWDLLLNLRAQAVGDITVTEALLFSFLTILDVNEDKRRLVEAQGRQLTETQGWVELIFNEMGSGGSEEDEKVRYLVSLARSRSVNNRSIKPTETWTAQEGEREKKTGNQDRTKARRHTPFSSSILSDSSLAISIRLAGAVGKENRSIEDLRTETTDNVTPVFKEVRGASRRSAFRVETPGRFLTSDAGATGATAAFPEPPSFKHGTVQQMRPEAPPYLCSNQPRFLTQSILITQINHAIS</sequence>
<dbReference type="FunFam" id="1.25.40.720:FF:000007">
    <property type="entry name" value="WGS project CABT00000000 data, contig 2.6"/>
    <property type="match status" value="1"/>
</dbReference>
<feature type="non-terminal residue" evidence="4">
    <location>
        <position position="1141"/>
    </location>
</feature>
<dbReference type="AlphaFoldDB" id="A0A3E2HRZ0"/>
<name>A0A3E2HRZ0_SCYLI</name>
<dbReference type="GO" id="GO:0051879">
    <property type="term" value="F:Hsp90 protein binding"/>
    <property type="evidence" value="ECO:0007669"/>
    <property type="project" value="TreeGrafter"/>
</dbReference>
<dbReference type="GO" id="GO:0051083">
    <property type="term" value="P:'de novo' cotranslational protein folding"/>
    <property type="evidence" value="ECO:0007669"/>
    <property type="project" value="TreeGrafter"/>
</dbReference>
<gene>
    <name evidence="4" type="ORF">B7463_g276</name>
</gene>
<protein>
    <recommendedName>
        <fullName evidence="3">Telomere length regulation protein conserved domain-containing protein</fullName>
    </recommendedName>
</protein>
<organism evidence="4 5">
    <name type="scientific">Scytalidium lignicola</name>
    <name type="common">Hyphomycete</name>
    <dbReference type="NCBI Taxonomy" id="5539"/>
    <lineage>
        <taxon>Eukaryota</taxon>
        <taxon>Fungi</taxon>
        <taxon>Dikarya</taxon>
        <taxon>Ascomycota</taxon>
        <taxon>Pezizomycotina</taxon>
        <taxon>Leotiomycetes</taxon>
        <taxon>Leotiomycetes incertae sedis</taxon>
        <taxon>Scytalidium</taxon>
    </lineage>
</organism>
<dbReference type="InterPro" id="IPR051970">
    <property type="entry name" value="TEL2_Regulation"/>
</dbReference>
<dbReference type="FunFam" id="1.25.40.720:FF:000004">
    <property type="entry name" value="WGS project CABT00000000 data, contig 2.6"/>
    <property type="match status" value="1"/>
</dbReference>
<dbReference type="STRING" id="5539.A0A3E2HRZ0"/>
<feature type="domain" description="Telomere length regulation protein conserved" evidence="3">
    <location>
        <begin position="627"/>
        <end position="738"/>
    </location>
</feature>
<dbReference type="Gene3D" id="1.25.40.720">
    <property type="entry name" value="Telomere length regulation protein 2, C-terminal domain"/>
    <property type="match status" value="2"/>
</dbReference>
<dbReference type="OMA" id="AGIMVKL"/>
<dbReference type="Pfam" id="PF10193">
    <property type="entry name" value="Telomere_reg-2"/>
    <property type="match status" value="1"/>
</dbReference>
<feature type="non-terminal residue" evidence="4">
    <location>
        <position position="1"/>
    </location>
</feature>
<feature type="compositionally biased region" description="Basic and acidic residues" evidence="2">
    <location>
        <begin position="1000"/>
        <end position="1013"/>
    </location>
</feature>
<dbReference type="InterPro" id="IPR038528">
    <property type="entry name" value="TEL2_C_sf"/>
</dbReference>
<feature type="compositionally biased region" description="Acidic residues" evidence="2">
    <location>
        <begin position="585"/>
        <end position="597"/>
    </location>
</feature>
<evidence type="ECO:0000259" key="3">
    <source>
        <dbReference type="Pfam" id="PF10193"/>
    </source>
</evidence>
<evidence type="ECO:0000256" key="1">
    <source>
        <dbReference type="ARBA" id="ARBA00006133"/>
    </source>
</evidence>
<dbReference type="InterPro" id="IPR019337">
    <property type="entry name" value="Telomere_length_regulation_dom"/>
</dbReference>
<evidence type="ECO:0000256" key="2">
    <source>
        <dbReference type="SAM" id="MobiDB-lite"/>
    </source>
</evidence>
<accession>A0A3E2HRZ0</accession>
<keyword evidence="5" id="KW-1185">Reference proteome</keyword>
<dbReference type="GO" id="GO:0042162">
    <property type="term" value="F:telomeric DNA binding"/>
    <property type="evidence" value="ECO:0007669"/>
    <property type="project" value="TreeGrafter"/>
</dbReference>
<feature type="region of interest" description="Disordered" evidence="2">
    <location>
        <begin position="990"/>
        <end position="1021"/>
    </location>
</feature>
<dbReference type="PANTHER" id="PTHR15830">
    <property type="entry name" value="TELOMERE LENGTH REGULATION PROTEIN TEL2 FAMILY MEMBER"/>
    <property type="match status" value="1"/>
</dbReference>
<reference evidence="4 5" key="1">
    <citation type="submission" date="2018-05" db="EMBL/GenBank/DDBJ databases">
        <title>Draft genome sequence of Scytalidium lignicola DSM 105466, a ubiquitous saprotrophic fungus.</title>
        <authorList>
            <person name="Buettner E."/>
            <person name="Gebauer A.M."/>
            <person name="Hofrichter M."/>
            <person name="Liers C."/>
            <person name="Kellner H."/>
        </authorList>
    </citation>
    <scope>NUCLEOTIDE SEQUENCE [LARGE SCALE GENOMIC DNA]</scope>
    <source>
        <strain evidence="4 5">DSM 105466</strain>
    </source>
</reference>
<dbReference type="Proteomes" id="UP000258309">
    <property type="component" value="Unassembled WGS sequence"/>
</dbReference>
<comment type="caution">
    <text evidence="4">The sequence shown here is derived from an EMBL/GenBank/DDBJ whole genome shotgun (WGS) entry which is preliminary data.</text>
</comment>
<dbReference type="GO" id="GO:0005829">
    <property type="term" value="C:cytosol"/>
    <property type="evidence" value="ECO:0007669"/>
    <property type="project" value="TreeGrafter"/>
</dbReference>